<dbReference type="SMART" id="SM00363">
    <property type="entry name" value="S4"/>
    <property type="match status" value="1"/>
</dbReference>
<dbReference type="AlphaFoldDB" id="A0A7J7KMU6"/>
<comment type="subcellular location">
    <subcellularLocation>
        <location evidence="1">Nucleus</location>
        <location evidence="1">Nucleolus</location>
    </subcellularLocation>
</comment>
<keyword evidence="6" id="KW-0687">Ribonucleoprotein</keyword>
<keyword evidence="3" id="KW-0690">Ribosome biogenesis</keyword>
<dbReference type="Pfam" id="PF01479">
    <property type="entry name" value="S4"/>
    <property type="match status" value="1"/>
</dbReference>
<evidence type="ECO:0000313" key="13">
    <source>
        <dbReference type="Proteomes" id="UP000593567"/>
    </source>
</evidence>
<accession>A0A7J7KMU6</accession>
<dbReference type="GO" id="GO:0006364">
    <property type="term" value="P:rRNA processing"/>
    <property type="evidence" value="ECO:0007669"/>
    <property type="project" value="TreeGrafter"/>
</dbReference>
<evidence type="ECO:0000256" key="7">
    <source>
        <dbReference type="ARBA" id="ARBA00069727"/>
    </source>
</evidence>
<dbReference type="SUPFAM" id="SSF55174">
    <property type="entry name" value="Alpha-L RNA-binding motif"/>
    <property type="match status" value="1"/>
</dbReference>
<organism evidence="12 13">
    <name type="scientific">Bugula neritina</name>
    <name type="common">Brown bryozoan</name>
    <name type="synonym">Sertularia neritina</name>
    <dbReference type="NCBI Taxonomy" id="10212"/>
    <lineage>
        <taxon>Eukaryota</taxon>
        <taxon>Metazoa</taxon>
        <taxon>Spiralia</taxon>
        <taxon>Lophotrochozoa</taxon>
        <taxon>Bryozoa</taxon>
        <taxon>Gymnolaemata</taxon>
        <taxon>Cheilostomatida</taxon>
        <taxon>Flustrina</taxon>
        <taxon>Buguloidea</taxon>
        <taxon>Bugulidae</taxon>
        <taxon>Bugula</taxon>
    </lineage>
</organism>
<dbReference type="EMBL" id="VXIV02000250">
    <property type="protein sequence ID" value="KAF6039485.1"/>
    <property type="molecule type" value="Genomic_DNA"/>
</dbReference>
<feature type="domain" description="Small ribosomal subunit protein uS4 N-terminal" evidence="11">
    <location>
        <begin position="4"/>
        <end position="105"/>
    </location>
</feature>
<comment type="similarity">
    <text evidence="2">Belongs to the universal ribosomal protein uS4 family.</text>
</comment>
<evidence type="ECO:0000256" key="9">
    <source>
        <dbReference type="PROSITE-ProRule" id="PRU00182"/>
    </source>
</evidence>
<evidence type="ECO:0000256" key="6">
    <source>
        <dbReference type="ARBA" id="ARBA00023274"/>
    </source>
</evidence>
<proteinExistence type="inferred from homology"/>
<name>A0A7J7KMU6_BUGNE</name>
<dbReference type="CDD" id="cd00165">
    <property type="entry name" value="S4"/>
    <property type="match status" value="1"/>
</dbReference>
<dbReference type="SMART" id="SM01390">
    <property type="entry name" value="Ribosomal_S4"/>
    <property type="match status" value="1"/>
</dbReference>
<keyword evidence="5" id="KW-0539">Nucleus</keyword>
<dbReference type="GO" id="GO:0019843">
    <property type="term" value="F:rRNA binding"/>
    <property type="evidence" value="ECO:0007669"/>
    <property type="project" value="InterPro"/>
</dbReference>
<gene>
    <name evidence="12" type="ORF">EB796_002207</name>
</gene>
<dbReference type="Pfam" id="PF00163">
    <property type="entry name" value="Ribosomal_S4"/>
    <property type="match status" value="1"/>
</dbReference>
<protein>
    <recommendedName>
        <fullName evidence="7">U3 small nucleolar ribonucleoprotein protein IMP3</fullName>
    </recommendedName>
    <alternativeName>
        <fullName evidence="8">U3 small nucleolar ribonucleoprotein protein imp3</fullName>
    </alternativeName>
</protein>
<dbReference type="GO" id="GO:0030515">
    <property type="term" value="F:snoRNA binding"/>
    <property type="evidence" value="ECO:0007669"/>
    <property type="project" value="TreeGrafter"/>
</dbReference>
<dbReference type="Gene3D" id="3.10.290.10">
    <property type="entry name" value="RNA-binding S4 domain"/>
    <property type="match status" value="1"/>
</dbReference>
<dbReference type="InterPro" id="IPR036986">
    <property type="entry name" value="S4_RNA-bd_sf"/>
</dbReference>
<dbReference type="OrthoDB" id="10248812at2759"/>
<evidence type="ECO:0000256" key="2">
    <source>
        <dbReference type="ARBA" id="ARBA00007465"/>
    </source>
</evidence>
<dbReference type="PANTHER" id="PTHR11831">
    <property type="entry name" value="30S 40S RIBOSOMAL PROTEIN"/>
    <property type="match status" value="1"/>
</dbReference>
<dbReference type="PANTHER" id="PTHR11831:SF1">
    <property type="entry name" value="U3 SMALL NUCLEOLAR RIBONUCLEOPROTEIN PROTEIN IMP3"/>
    <property type="match status" value="1"/>
</dbReference>
<dbReference type="InterPro" id="IPR022801">
    <property type="entry name" value="Ribosomal_uS4"/>
</dbReference>
<dbReference type="GO" id="GO:0034457">
    <property type="term" value="C:Mpp10 complex"/>
    <property type="evidence" value="ECO:0007669"/>
    <property type="project" value="TreeGrafter"/>
</dbReference>
<evidence type="ECO:0000256" key="8">
    <source>
        <dbReference type="ARBA" id="ARBA00072223"/>
    </source>
</evidence>
<reference evidence="12" key="1">
    <citation type="submission" date="2020-06" db="EMBL/GenBank/DDBJ databases">
        <title>Draft genome of Bugula neritina, a colonial animal packing powerful symbionts and potential medicines.</title>
        <authorList>
            <person name="Rayko M."/>
        </authorList>
    </citation>
    <scope>NUCLEOTIDE SEQUENCE [LARGE SCALE GENOMIC DNA]</scope>
    <source>
        <strain evidence="12">Kwan_BN1</strain>
    </source>
</reference>
<dbReference type="InterPro" id="IPR001912">
    <property type="entry name" value="Ribosomal_uS4_N"/>
</dbReference>
<evidence type="ECO:0000259" key="11">
    <source>
        <dbReference type="SMART" id="SM01390"/>
    </source>
</evidence>
<dbReference type="GO" id="GO:0032040">
    <property type="term" value="C:small-subunit processome"/>
    <property type="evidence" value="ECO:0007669"/>
    <property type="project" value="TreeGrafter"/>
</dbReference>
<dbReference type="InterPro" id="IPR002942">
    <property type="entry name" value="S4_RNA-bd"/>
</dbReference>
<evidence type="ECO:0000256" key="3">
    <source>
        <dbReference type="ARBA" id="ARBA00022517"/>
    </source>
</evidence>
<feature type="domain" description="RNA-binding S4" evidence="10">
    <location>
        <begin position="106"/>
        <end position="171"/>
    </location>
</feature>
<keyword evidence="4 9" id="KW-0694">RNA-binding</keyword>
<evidence type="ECO:0000256" key="1">
    <source>
        <dbReference type="ARBA" id="ARBA00004604"/>
    </source>
</evidence>
<sequence>MVRKLKYHEKKLLKKVDFLDWEVDQSNLKEVKVMRKFNVSRTEYTAYNKLSREIRVLAGKIQANEKKAFGILAQRQLCQKLYDMGIITIQKLGNCHDVSASSFCRRRLPVVVTKSKMADNLQDAIKYVEHGHIRVGPECVKDPAMLVTRSMEDFITWADTSSIKLKVQEYNEIRDDYDLAE</sequence>
<evidence type="ECO:0000259" key="10">
    <source>
        <dbReference type="SMART" id="SM00363"/>
    </source>
</evidence>
<dbReference type="FunFam" id="3.10.290.10:FF:000006">
    <property type="entry name" value="U3 small nucleolar ribonucleoprotein IMP3"/>
    <property type="match status" value="1"/>
</dbReference>
<evidence type="ECO:0000256" key="5">
    <source>
        <dbReference type="ARBA" id="ARBA00023242"/>
    </source>
</evidence>
<keyword evidence="13" id="KW-1185">Reference proteome</keyword>
<dbReference type="GO" id="GO:0042274">
    <property type="term" value="P:ribosomal small subunit biogenesis"/>
    <property type="evidence" value="ECO:0007669"/>
    <property type="project" value="TreeGrafter"/>
</dbReference>
<comment type="caution">
    <text evidence="12">The sequence shown here is derived from an EMBL/GenBank/DDBJ whole genome shotgun (WGS) entry which is preliminary data.</text>
</comment>
<evidence type="ECO:0000313" key="12">
    <source>
        <dbReference type="EMBL" id="KAF6039485.1"/>
    </source>
</evidence>
<evidence type="ECO:0000256" key="4">
    <source>
        <dbReference type="ARBA" id="ARBA00022884"/>
    </source>
</evidence>
<dbReference type="Proteomes" id="UP000593567">
    <property type="component" value="Unassembled WGS sequence"/>
</dbReference>
<dbReference type="PROSITE" id="PS50889">
    <property type="entry name" value="S4"/>
    <property type="match status" value="1"/>
</dbReference>